<comment type="pathway">
    <text evidence="2">Glycerolipid metabolism; triacylglycerol biosynthesis.</text>
</comment>
<evidence type="ECO:0000313" key="18">
    <source>
        <dbReference type="EMBL" id="KAK1757683.1"/>
    </source>
</evidence>
<evidence type="ECO:0000256" key="6">
    <source>
        <dbReference type="ARBA" id="ARBA00022516"/>
    </source>
</evidence>
<feature type="region of interest" description="Disordered" evidence="16">
    <location>
        <begin position="1"/>
        <end position="228"/>
    </location>
</feature>
<dbReference type="GO" id="GO:0019432">
    <property type="term" value="P:triglyceride biosynthetic process"/>
    <property type="evidence" value="ECO:0007669"/>
    <property type="project" value="TreeGrafter"/>
</dbReference>
<comment type="catalytic activity">
    <reaction evidence="15">
        <text>an acyl-CoA + a 1,2-diacyl-sn-glycerol = a triacyl-sn-glycerol + CoA</text>
        <dbReference type="Rhea" id="RHEA:10868"/>
        <dbReference type="ChEBI" id="CHEBI:17815"/>
        <dbReference type="ChEBI" id="CHEBI:57287"/>
        <dbReference type="ChEBI" id="CHEBI:58342"/>
        <dbReference type="ChEBI" id="CHEBI:64615"/>
        <dbReference type="EC" id="2.3.1.20"/>
    </reaction>
</comment>
<evidence type="ECO:0000256" key="11">
    <source>
        <dbReference type="ARBA" id="ARBA00022989"/>
    </source>
</evidence>
<feature type="compositionally biased region" description="Low complexity" evidence="16">
    <location>
        <begin position="8"/>
        <end position="19"/>
    </location>
</feature>
<keyword evidence="19" id="KW-1185">Reference proteome</keyword>
<keyword evidence="13 17" id="KW-0472">Membrane</keyword>
<evidence type="ECO:0000256" key="2">
    <source>
        <dbReference type="ARBA" id="ARBA00004771"/>
    </source>
</evidence>
<dbReference type="GO" id="GO:0004144">
    <property type="term" value="F:diacylglycerol O-acyltransferase activity"/>
    <property type="evidence" value="ECO:0007669"/>
    <property type="project" value="UniProtKB-EC"/>
</dbReference>
<evidence type="ECO:0000256" key="8">
    <source>
        <dbReference type="ARBA" id="ARBA00022692"/>
    </source>
</evidence>
<dbReference type="PANTHER" id="PTHR12317:SF0">
    <property type="entry name" value="ACYLTRANSFERASE"/>
    <property type="match status" value="1"/>
</dbReference>
<proteinExistence type="inferred from homology"/>
<feature type="compositionally biased region" description="Basic and acidic residues" evidence="16">
    <location>
        <begin position="130"/>
        <end position="144"/>
    </location>
</feature>
<keyword evidence="14 18" id="KW-0012">Acyltransferase</keyword>
<evidence type="ECO:0000256" key="1">
    <source>
        <dbReference type="ARBA" id="ARBA00004477"/>
    </source>
</evidence>
<dbReference type="PANTHER" id="PTHR12317">
    <property type="entry name" value="DIACYLGLYCEROL O-ACYLTRANSFERASE"/>
    <property type="match status" value="1"/>
</dbReference>
<comment type="caution">
    <text evidence="18">The sequence shown here is derived from an EMBL/GenBank/DDBJ whole genome shotgun (WGS) entry which is preliminary data.</text>
</comment>
<evidence type="ECO:0000256" key="7">
    <source>
        <dbReference type="ARBA" id="ARBA00022679"/>
    </source>
</evidence>
<evidence type="ECO:0000256" key="10">
    <source>
        <dbReference type="ARBA" id="ARBA00022824"/>
    </source>
</evidence>
<comment type="similarity">
    <text evidence="4">Belongs to the diacylglycerol acyltransferase family.</text>
</comment>
<evidence type="ECO:0000256" key="4">
    <source>
        <dbReference type="ARBA" id="ARBA00005420"/>
    </source>
</evidence>
<dbReference type="EC" id="2.3.1.20" evidence="5"/>
<evidence type="ECO:0000256" key="15">
    <source>
        <dbReference type="ARBA" id="ARBA00048109"/>
    </source>
</evidence>
<organism evidence="18 19">
    <name type="scientific">Echria macrotheca</name>
    <dbReference type="NCBI Taxonomy" id="438768"/>
    <lineage>
        <taxon>Eukaryota</taxon>
        <taxon>Fungi</taxon>
        <taxon>Dikarya</taxon>
        <taxon>Ascomycota</taxon>
        <taxon>Pezizomycotina</taxon>
        <taxon>Sordariomycetes</taxon>
        <taxon>Sordariomycetidae</taxon>
        <taxon>Sordariales</taxon>
        <taxon>Schizotheciaceae</taxon>
        <taxon>Echria</taxon>
    </lineage>
</organism>
<name>A0AAJ0BIA3_9PEZI</name>
<dbReference type="GO" id="GO:0005789">
    <property type="term" value="C:endoplasmic reticulum membrane"/>
    <property type="evidence" value="ECO:0007669"/>
    <property type="project" value="UniProtKB-SubCell"/>
</dbReference>
<keyword evidence="12" id="KW-0443">Lipid metabolism</keyword>
<evidence type="ECO:0000256" key="9">
    <source>
        <dbReference type="ARBA" id="ARBA00022798"/>
    </source>
</evidence>
<feature type="region of interest" description="Disordered" evidence="16">
    <location>
        <begin position="249"/>
        <end position="279"/>
    </location>
</feature>
<dbReference type="GO" id="GO:0006071">
    <property type="term" value="P:glycerol metabolic process"/>
    <property type="evidence" value="ECO:0007669"/>
    <property type="project" value="UniProtKB-KW"/>
</dbReference>
<dbReference type="EMBL" id="MU839830">
    <property type="protein sequence ID" value="KAK1757683.1"/>
    <property type="molecule type" value="Genomic_DNA"/>
</dbReference>
<feature type="compositionally biased region" description="Low complexity" evidence="16">
    <location>
        <begin position="46"/>
        <end position="55"/>
    </location>
</feature>
<evidence type="ECO:0000256" key="14">
    <source>
        <dbReference type="ARBA" id="ARBA00023315"/>
    </source>
</evidence>
<dbReference type="AlphaFoldDB" id="A0AAJ0BIA3"/>
<comment type="pathway">
    <text evidence="3">Lipid metabolism.</text>
</comment>
<evidence type="ECO:0000256" key="16">
    <source>
        <dbReference type="SAM" id="MobiDB-lite"/>
    </source>
</evidence>
<feature type="compositionally biased region" description="Basic and acidic residues" evidence="16">
    <location>
        <begin position="174"/>
        <end position="183"/>
    </location>
</feature>
<dbReference type="InterPro" id="IPR007130">
    <property type="entry name" value="DAGAT"/>
</dbReference>
<dbReference type="Proteomes" id="UP001239445">
    <property type="component" value="Unassembled WGS sequence"/>
</dbReference>
<keyword evidence="7" id="KW-0808">Transferase</keyword>
<protein>
    <recommendedName>
        <fullName evidence="5">diacylglycerol O-acyltransferase</fullName>
        <ecNumber evidence="5">2.3.1.20</ecNumber>
    </recommendedName>
</protein>
<evidence type="ECO:0000256" key="5">
    <source>
        <dbReference type="ARBA" id="ARBA00013244"/>
    </source>
</evidence>
<evidence type="ECO:0000256" key="3">
    <source>
        <dbReference type="ARBA" id="ARBA00005189"/>
    </source>
</evidence>
<feature type="transmembrane region" description="Helical" evidence="17">
    <location>
        <begin position="309"/>
        <end position="333"/>
    </location>
</feature>
<evidence type="ECO:0000256" key="12">
    <source>
        <dbReference type="ARBA" id="ARBA00023098"/>
    </source>
</evidence>
<dbReference type="CDD" id="cd07987">
    <property type="entry name" value="LPLAT_MGAT-like"/>
    <property type="match status" value="1"/>
</dbReference>
<keyword evidence="9" id="KW-0319">Glycerol metabolism</keyword>
<evidence type="ECO:0000256" key="13">
    <source>
        <dbReference type="ARBA" id="ARBA00023136"/>
    </source>
</evidence>
<gene>
    <name evidence="18" type="ORF">QBC47DRAFT_376711</name>
</gene>
<keyword evidence="8 17" id="KW-0812">Transmembrane</keyword>
<dbReference type="Pfam" id="PF03982">
    <property type="entry name" value="DAGAT"/>
    <property type="match status" value="1"/>
</dbReference>
<evidence type="ECO:0000256" key="17">
    <source>
        <dbReference type="SAM" id="Phobius"/>
    </source>
</evidence>
<keyword evidence="6" id="KW-0444">Lipid biosynthesis</keyword>
<feature type="compositionally biased region" description="Polar residues" evidence="16">
    <location>
        <begin position="113"/>
        <end position="129"/>
    </location>
</feature>
<reference evidence="18" key="1">
    <citation type="submission" date="2023-06" db="EMBL/GenBank/DDBJ databases">
        <title>Genome-scale phylogeny and comparative genomics of the fungal order Sordariales.</title>
        <authorList>
            <consortium name="Lawrence Berkeley National Laboratory"/>
            <person name="Hensen N."/>
            <person name="Bonometti L."/>
            <person name="Westerberg I."/>
            <person name="Brannstrom I.O."/>
            <person name="Guillou S."/>
            <person name="Cros-Aarteil S."/>
            <person name="Calhoun S."/>
            <person name="Haridas S."/>
            <person name="Kuo A."/>
            <person name="Mondo S."/>
            <person name="Pangilinan J."/>
            <person name="Riley R."/>
            <person name="Labutti K."/>
            <person name="Andreopoulos B."/>
            <person name="Lipzen A."/>
            <person name="Chen C."/>
            <person name="Yanf M."/>
            <person name="Daum C."/>
            <person name="Ng V."/>
            <person name="Clum A."/>
            <person name="Steindorff A."/>
            <person name="Ohm R."/>
            <person name="Martin F."/>
            <person name="Silar P."/>
            <person name="Natvig D."/>
            <person name="Lalanne C."/>
            <person name="Gautier V."/>
            <person name="Ament-Velasquez S.L."/>
            <person name="Kruys A."/>
            <person name="Hutchinson M.I."/>
            <person name="Powell A.J."/>
            <person name="Barry K."/>
            <person name="Miller A.N."/>
            <person name="Grigoriev I.V."/>
            <person name="Debuchy R."/>
            <person name="Gladieux P."/>
            <person name="Thoren M.H."/>
            <person name="Johannesson H."/>
        </authorList>
    </citation>
    <scope>NUCLEOTIDE SEQUENCE</scope>
    <source>
        <strain evidence="18">PSN4</strain>
    </source>
</reference>
<keyword evidence="11 17" id="KW-1133">Transmembrane helix</keyword>
<feature type="compositionally biased region" description="Polar residues" evidence="16">
    <location>
        <begin position="184"/>
        <end position="195"/>
    </location>
</feature>
<comment type="subcellular location">
    <subcellularLocation>
        <location evidence="1">Endoplasmic reticulum membrane</location>
        <topology evidence="1">Multi-pass membrane protein</topology>
    </subcellularLocation>
</comment>
<keyword evidence="10" id="KW-0256">Endoplasmic reticulum</keyword>
<feature type="compositionally biased region" description="Gly residues" evidence="16">
    <location>
        <begin position="25"/>
        <end position="38"/>
    </location>
</feature>
<sequence>MADQESPGSKQAVAAGSQQGKKKGGGQAGGSVSGGVKRGQGKKVAGSSSQNPGSSSSGGAGDSGSGGRGEKQVQVLRIIDTNAAPALHEPSQLKTPVPAGDEKENVNKISPPRRTTSVRSKTEAPSTKPATEDAKEESRVEEQTRSTTSATADTKMETSDQEQTPSAKPATEQAKLDKQEENTTSKITLPQTASAPETLVNEETPGNSPYDLDEQKTVTGDPTDTQDDIAGLPAHSKLAVHSWIQGNVGDAEESEDTPPGRFPGWEEYPPLSIDENDRESREREQRYYRAYGVRFAPWNIPFKRRLQTLAVLVHSLSIASTVSFFFFLCAIPLTWPLLIPYLLHMLLSKAATDGRLRFRSERFRRMPMWKFFADYFPARLHKTHELPPTRKYIFGYHPHGIISHGAFAAFATEALGFSEKFPGITNCLLTLESNFRIPLYREYILSLGIQSVSKDSITNILTRGGRNGEGMGRAVTIVIGGARESLEAQPGTMHLVLGERKGFIKLAVRTGADLVPVLAFGENDLYDQVSPKTHPALHRAQMWVLRTLKFTLPFLHGRGIFNYDVGLMPYRRPLNIVVGKPIKVAQARGEAVDSGEVDRLHGEYVAELRKMWERYKDDFAAGRKEEMVLLK</sequence>
<evidence type="ECO:0000313" key="19">
    <source>
        <dbReference type="Proteomes" id="UP001239445"/>
    </source>
</evidence>
<accession>A0AAJ0BIA3</accession>
<feature type="compositionally biased region" description="Gly residues" evidence="16">
    <location>
        <begin position="56"/>
        <end position="67"/>
    </location>
</feature>